<evidence type="ECO:0000256" key="1">
    <source>
        <dbReference type="SAM" id="MobiDB-lite"/>
    </source>
</evidence>
<feature type="region of interest" description="Disordered" evidence="1">
    <location>
        <begin position="122"/>
        <end position="146"/>
    </location>
</feature>
<dbReference type="Proteomes" id="UP001165090">
    <property type="component" value="Unassembled WGS sequence"/>
</dbReference>
<organism evidence="2 3">
    <name type="scientific">Volvox africanus</name>
    <dbReference type="NCBI Taxonomy" id="51714"/>
    <lineage>
        <taxon>Eukaryota</taxon>
        <taxon>Viridiplantae</taxon>
        <taxon>Chlorophyta</taxon>
        <taxon>core chlorophytes</taxon>
        <taxon>Chlorophyceae</taxon>
        <taxon>CS clade</taxon>
        <taxon>Chlamydomonadales</taxon>
        <taxon>Volvocaceae</taxon>
        <taxon>Volvox</taxon>
    </lineage>
</organism>
<feature type="region of interest" description="Disordered" evidence="1">
    <location>
        <begin position="162"/>
        <end position="184"/>
    </location>
</feature>
<feature type="compositionally biased region" description="Low complexity" evidence="1">
    <location>
        <begin position="50"/>
        <end position="71"/>
    </location>
</feature>
<name>A0ABQ5SH98_9CHLO</name>
<feature type="compositionally biased region" description="Polar residues" evidence="1">
    <location>
        <begin position="162"/>
        <end position="176"/>
    </location>
</feature>
<comment type="caution">
    <text evidence="2">The sequence shown here is derived from an EMBL/GenBank/DDBJ whole genome shotgun (WGS) entry which is preliminary data.</text>
</comment>
<accession>A0ABQ5SH98</accession>
<proteinExistence type="predicted"/>
<dbReference type="EMBL" id="BSDZ01000080">
    <property type="protein sequence ID" value="GLI68996.1"/>
    <property type="molecule type" value="Genomic_DNA"/>
</dbReference>
<feature type="region of interest" description="Disordered" evidence="1">
    <location>
        <begin position="50"/>
        <end position="83"/>
    </location>
</feature>
<gene>
    <name evidence="2" type="ORF">VaNZ11_013533</name>
</gene>
<evidence type="ECO:0000313" key="2">
    <source>
        <dbReference type="EMBL" id="GLI68996.1"/>
    </source>
</evidence>
<keyword evidence="3" id="KW-1185">Reference proteome</keyword>
<evidence type="ECO:0000313" key="3">
    <source>
        <dbReference type="Proteomes" id="UP001165090"/>
    </source>
</evidence>
<sequence>MESAAGINWAQVWMDTRSSISGYRLRLPRLTDLAKVTLNSIVVCTRATTPTRLSAPSSPSSTQPRQQSISQYPPSTSCRARRARGATCSRVRWTASSKLALAYRMRSKLARPLPEYQFASPTRNTTTAKELRVPTQKDHRRHRPWSDTSLERRAVEIAATSMTHSSTLARTNSSHTLRSGPGRLGRLSRRKFREEVVARASSAGGTARSARFCSTLSHRSVWVPLSSRESASWRWFHWCQVQPRSRSASPRSQAAQACMSRLTLSGEKAMGLNQHGESTSEIAASHVPQVRPA</sequence>
<protein>
    <submittedName>
        <fullName evidence="2">Uncharacterized protein</fullName>
    </submittedName>
</protein>
<reference evidence="2 3" key="1">
    <citation type="journal article" date="2023" name="IScience">
        <title>Expanded male sex-determining region conserved during the evolution of homothallism in the green alga Volvox.</title>
        <authorList>
            <person name="Yamamoto K."/>
            <person name="Matsuzaki R."/>
            <person name="Mahakham W."/>
            <person name="Heman W."/>
            <person name="Sekimoto H."/>
            <person name="Kawachi M."/>
            <person name="Minakuchi Y."/>
            <person name="Toyoda A."/>
            <person name="Nozaki H."/>
        </authorList>
    </citation>
    <scope>NUCLEOTIDE SEQUENCE [LARGE SCALE GENOMIC DNA]</scope>
    <source>
        <strain evidence="2 3">NIES-4468</strain>
    </source>
</reference>
<feature type="region of interest" description="Disordered" evidence="1">
    <location>
        <begin position="269"/>
        <end position="293"/>
    </location>
</feature>